<feature type="signal peptide" evidence="2">
    <location>
        <begin position="1"/>
        <end position="15"/>
    </location>
</feature>
<feature type="chain" id="PRO_5013883554" description="SXP/RAL-2 family protein Ani s 5-like cation-binding domain-containing protein" evidence="2">
    <location>
        <begin position="16"/>
        <end position="210"/>
    </location>
</feature>
<dbReference type="AlphaFoldDB" id="A0A2G9UQV4"/>
<protein>
    <recommendedName>
        <fullName evidence="3">SXP/RAL-2 family protein Ani s 5-like cation-binding domain-containing protein</fullName>
    </recommendedName>
</protein>
<name>A0A2G9UQV4_TELCI</name>
<reference evidence="4 5" key="1">
    <citation type="submission" date="2015-09" db="EMBL/GenBank/DDBJ databases">
        <title>Draft genome of the parasitic nematode Teladorsagia circumcincta isolate WARC Sus (inbred).</title>
        <authorList>
            <person name="Mitreva M."/>
        </authorList>
    </citation>
    <scope>NUCLEOTIDE SEQUENCE [LARGE SCALE GENOMIC DNA]</scope>
    <source>
        <strain evidence="4 5">S</strain>
    </source>
</reference>
<feature type="domain" description="SXP/RAL-2 family protein Ani s 5-like cation-binding" evidence="3">
    <location>
        <begin position="43"/>
        <end position="147"/>
    </location>
</feature>
<feature type="region of interest" description="Disordered" evidence="1">
    <location>
        <begin position="154"/>
        <end position="198"/>
    </location>
</feature>
<gene>
    <name evidence="4" type="ORF">TELCIR_06237</name>
</gene>
<keyword evidence="5" id="KW-1185">Reference proteome</keyword>
<evidence type="ECO:0000256" key="1">
    <source>
        <dbReference type="SAM" id="MobiDB-lite"/>
    </source>
</evidence>
<evidence type="ECO:0000313" key="4">
    <source>
        <dbReference type="EMBL" id="PIO71850.1"/>
    </source>
</evidence>
<organism evidence="4 5">
    <name type="scientific">Teladorsagia circumcincta</name>
    <name type="common">Brown stomach worm</name>
    <name type="synonym">Ostertagia circumcincta</name>
    <dbReference type="NCBI Taxonomy" id="45464"/>
    <lineage>
        <taxon>Eukaryota</taxon>
        <taxon>Metazoa</taxon>
        <taxon>Ecdysozoa</taxon>
        <taxon>Nematoda</taxon>
        <taxon>Chromadorea</taxon>
        <taxon>Rhabditida</taxon>
        <taxon>Rhabditina</taxon>
        <taxon>Rhabditomorpha</taxon>
        <taxon>Strongyloidea</taxon>
        <taxon>Trichostrongylidae</taxon>
        <taxon>Teladorsagia</taxon>
    </lineage>
</organism>
<keyword evidence="2" id="KW-0732">Signal</keyword>
<dbReference type="Proteomes" id="UP000230423">
    <property type="component" value="Unassembled WGS sequence"/>
</dbReference>
<dbReference type="InterPro" id="IPR003677">
    <property type="entry name" value="ANIS5_cation-bd"/>
</dbReference>
<proteinExistence type="predicted"/>
<dbReference type="EMBL" id="KZ345828">
    <property type="protein sequence ID" value="PIO71850.1"/>
    <property type="molecule type" value="Genomic_DNA"/>
</dbReference>
<evidence type="ECO:0000313" key="5">
    <source>
        <dbReference type="Proteomes" id="UP000230423"/>
    </source>
</evidence>
<evidence type="ECO:0000256" key="2">
    <source>
        <dbReference type="SAM" id="SignalP"/>
    </source>
</evidence>
<evidence type="ECO:0000259" key="3">
    <source>
        <dbReference type="Pfam" id="PF02520"/>
    </source>
</evidence>
<sequence>MKAALVLFAIATTVAYDTVNFPSSLRYAIYTPRRIGAVYGPVREEYDRILDTSLTIAEERERIMEWAERRNLTKEAIEIFNGMDNRREQIKWNLTKLVVLLPHALERFFSIVEDTRQTHNELTNALNEMEADDPELFRVMRFAMEQFMPRFYPSGRVGGPDHHRPHLGPDPYSPRDFGGMGPPYGKPDGRPWPYSRDGHGDWREYWGNVE</sequence>
<dbReference type="Pfam" id="PF02520">
    <property type="entry name" value="ANIS5_cation-bd"/>
    <property type="match status" value="1"/>
</dbReference>
<accession>A0A2G9UQV4</accession>